<evidence type="ECO:0000256" key="1">
    <source>
        <dbReference type="SAM" id="SignalP"/>
    </source>
</evidence>
<reference evidence="2 3" key="1">
    <citation type="submission" date="2016-05" db="EMBL/GenBank/DDBJ databases">
        <title>A degradative enzymes factory behind the ericoid mycorrhizal symbiosis.</title>
        <authorList>
            <consortium name="DOE Joint Genome Institute"/>
            <person name="Martino E."/>
            <person name="Morin E."/>
            <person name="Grelet G."/>
            <person name="Kuo A."/>
            <person name="Kohler A."/>
            <person name="Daghino S."/>
            <person name="Barry K."/>
            <person name="Choi C."/>
            <person name="Cichocki N."/>
            <person name="Clum A."/>
            <person name="Copeland A."/>
            <person name="Hainaut M."/>
            <person name="Haridas S."/>
            <person name="Labutti K."/>
            <person name="Lindquist E."/>
            <person name="Lipzen A."/>
            <person name="Khouja H.-R."/>
            <person name="Murat C."/>
            <person name="Ohm R."/>
            <person name="Olson A."/>
            <person name="Spatafora J."/>
            <person name="Veneault-Fourrey C."/>
            <person name="Henrissat B."/>
            <person name="Grigoriev I."/>
            <person name="Martin F."/>
            <person name="Perotto S."/>
        </authorList>
    </citation>
    <scope>NUCLEOTIDE SEQUENCE [LARGE SCALE GENOMIC DNA]</scope>
    <source>
        <strain evidence="2 3">UAMH 7357</strain>
    </source>
</reference>
<evidence type="ECO:0000313" key="2">
    <source>
        <dbReference type="EMBL" id="PMD17863.1"/>
    </source>
</evidence>
<dbReference type="AlphaFoldDB" id="A0A2J6PV10"/>
<dbReference type="STRING" id="1745343.A0A2J6PV10"/>
<proteinExistence type="predicted"/>
<feature type="signal peptide" evidence="1">
    <location>
        <begin position="1"/>
        <end position="23"/>
    </location>
</feature>
<organism evidence="2 3">
    <name type="scientific">Hyaloscypha hepaticicola</name>
    <dbReference type="NCBI Taxonomy" id="2082293"/>
    <lineage>
        <taxon>Eukaryota</taxon>
        <taxon>Fungi</taxon>
        <taxon>Dikarya</taxon>
        <taxon>Ascomycota</taxon>
        <taxon>Pezizomycotina</taxon>
        <taxon>Leotiomycetes</taxon>
        <taxon>Helotiales</taxon>
        <taxon>Hyaloscyphaceae</taxon>
        <taxon>Hyaloscypha</taxon>
    </lineage>
</organism>
<accession>A0A2J6PV10</accession>
<gene>
    <name evidence="2" type="ORF">NA56DRAFT_707268</name>
</gene>
<dbReference type="Proteomes" id="UP000235672">
    <property type="component" value="Unassembled WGS sequence"/>
</dbReference>
<evidence type="ECO:0000313" key="3">
    <source>
        <dbReference type="Proteomes" id="UP000235672"/>
    </source>
</evidence>
<keyword evidence="1" id="KW-0732">Signal</keyword>
<dbReference type="OrthoDB" id="5426461at2759"/>
<keyword evidence="3" id="KW-1185">Reference proteome</keyword>
<feature type="chain" id="PRO_5014390257" evidence="1">
    <location>
        <begin position="24"/>
        <end position="107"/>
    </location>
</feature>
<sequence length="107" mass="11309">MFVHSTILSGIVSFALLAGPAAAIAVPESVYAIQARDTSGIDIQQACNSFYGNAYTAETTGSSCWDWVCVSGGSSRGLNLNVWCADVYGLNSYATCNGGVYNWVCNY</sequence>
<dbReference type="EMBL" id="KZ613497">
    <property type="protein sequence ID" value="PMD17863.1"/>
    <property type="molecule type" value="Genomic_DNA"/>
</dbReference>
<protein>
    <submittedName>
        <fullName evidence="2">Uncharacterized protein</fullName>
    </submittedName>
</protein>
<name>A0A2J6PV10_9HELO</name>